<feature type="compositionally biased region" description="Basic and acidic residues" evidence="1">
    <location>
        <begin position="561"/>
        <end position="571"/>
    </location>
</feature>
<reference evidence="4 5" key="1">
    <citation type="submission" date="2024-01" db="EMBL/GenBank/DDBJ databases">
        <title>The genomes of 5 underutilized Papilionoideae crops provide insights into root nodulation and disease resistance.</title>
        <authorList>
            <person name="Yuan L."/>
        </authorList>
    </citation>
    <scope>NUCLEOTIDE SEQUENCE [LARGE SCALE GENOMIC DNA]</scope>
    <source>
        <strain evidence="4">LY-2023</strain>
        <tissue evidence="4">Leaf</tissue>
    </source>
</reference>
<dbReference type="InterPro" id="IPR022212">
    <property type="entry name" value="DUF3741"/>
</dbReference>
<dbReference type="Pfam" id="PF14309">
    <property type="entry name" value="DUF4378"/>
    <property type="match status" value="1"/>
</dbReference>
<evidence type="ECO:0000256" key="1">
    <source>
        <dbReference type="SAM" id="MobiDB-lite"/>
    </source>
</evidence>
<feature type="domain" description="DUF4378" evidence="3">
    <location>
        <begin position="779"/>
        <end position="926"/>
    </location>
</feature>
<evidence type="ECO:0000259" key="2">
    <source>
        <dbReference type="Pfam" id="PF12552"/>
    </source>
</evidence>
<feature type="region of interest" description="Disordered" evidence="1">
    <location>
        <begin position="560"/>
        <end position="583"/>
    </location>
</feature>
<comment type="caution">
    <text evidence="4">The sequence shown here is derived from an EMBL/GenBank/DDBJ whole genome shotgun (WGS) entry which is preliminary data.</text>
</comment>
<dbReference type="PANTHER" id="PTHR47212">
    <property type="entry name" value="ADHESIN-LIKE PROTEIN, PUTATIVE (DUF3741)-RELATED"/>
    <property type="match status" value="1"/>
</dbReference>
<feature type="region of interest" description="Disordered" evidence="1">
    <location>
        <begin position="359"/>
        <end position="446"/>
    </location>
</feature>
<feature type="compositionally biased region" description="Low complexity" evidence="1">
    <location>
        <begin position="688"/>
        <end position="701"/>
    </location>
</feature>
<evidence type="ECO:0000259" key="3">
    <source>
        <dbReference type="Pfam" id="PF14309"/>
    </source>
</evidence>
<dbReference type="EMBL" id="JAYKXN010000004">
    <property type="protein sequence ID" value="KAK7292679.1"/>
    <property type="molecule type" value="Genomic_DNA"/>
</dbReference>
<feature type="compositionally biased region" description="Polar residues" evidence="1">
    <location>
        <begin position="425"/>
        <end position="435"/>
    </location>
</feature>
<feature type="domain" description="DUF3741" evidence="2">
    <location>
        <begin position="232"/>
        <end position="276"/>
    </location>
</feature>
<feature type="region of interest" description="Disordered" evidence="1">
    <location>
        <begin position="646"/>
        <end position="722"/>
    </location>
</feature>
<dbReference type="InterPro" id="IPR025486">
    <property type="entry name" value="DUF4378"/>
</dbReference>
<dbReference type="AlphaFoldDB" id="A0AAN9J6K1"/>
<gene>
    <name evidence="4" type="ORF">RJT34_15530</name>
</gene>
<dbReference type="Proteomes" id="UP001359559">
    <property type="component" value="Unassembled WGS sequence"/>
</dbReference>
<protein>
    <recommendedName>
        <fullName evidence="6">DUF4378 domain-containing protein</fullName>
    </recommendedName>
</protein>
<keyword evidence="5" id="KW-1185">Reference proteome</keyword>
<feature type="region of interest" description="Disordered" evidence="1">
    <location>
        <begin position="327"/>
        <end position="347"/>
    </location>
</feature>
<evidence type="ECO:0008006" key="6">
    <source>
        <dbReference type="Google" id="ProtNLM"/>
    </source>
</evidence>
<feature type="compositionally biased region" description="Polar residues" evidence="1">
    <location>
        <begin position="360"/>
        <end position="375"/>
    </location>
</feature>
<proteinExistence type="predicted"/>
<evidence type="ECO:0000313" key="4">
    <source>
        <dbReference type="EMBL" id="KAK7292679.1"/>
    </source>
</evidence>
<feature type="region of interest" description="Disordered" evidence="1">
    <location>
        <begin position="937"/>
        <end position="956"/>
    </location>
</feature>
<organism evidence="4 5">
    <name type="scientific">Clitoria ternatea</name>
    <name type="common">Butterfly pea</name>
    <dbReference type="NCBI Taxonomy" id="43366"/>
    <lineage>
        <taxon>Eukaryota</taxon>
        <taxon>Viridiplantae</taxon>
        <taxon>Streptophyta</taxon>
        <taxon>Embryophyta</taxon>
        <taxon>Tracheophyta</taxon>
        <taxon>Spermatophyta</taxon>
        <taxon>Magnoliopsida</taxon>
        <taxon>eudicotyledons</taxon>
        <taxon>Gunneridae</taxon>
        <taxon>Pentapetalae</taxon>
        <taxon>rosids</taxon>
        <taxon>fabids</taxon>
        <taxon>Fabales</taxon>
        <taxon>Fabaceae</taxon>
        <taxon>Papilionoideae</taxon>
        <taxon>50 kb inversion clade</taxon>
        <taxon>NPAAA clade</taxon>
        <taxon>indigoferoid/millettioid clade</taxon>
        <taxon>Phaseoleae</taxon>
        <taxon>Clitoria</taxon>
    </lineage>
</organism>
<accession>A0AAN9J6K1</accession>
<sequence length="956" mass="107595">MAKKSAKKAQRRLVQYEKDKSGCMWGFISMFDFRHGHSTRKMIADKRRSSKHAVGAVHSNSINKLEMLSNLDEVREGSFDGGESRRPTVSTVVNKPSVKKLIEEEMFIDQNAMKNRDNAEIETKDSRLRREVLVKLDSKRKKKSSNKSLDMDTNDLNLDIPFKSEITHNQHSRRQSKDTFDLDKMIEEFCHLKDACSMMHGNDGEEVQAQSNQKKQAISENNIRDAIREFVNQMILNGKDLAEARKLLCSHQLMEALQLISSDRELFLSLLQNPNSLLFKCVEEFGNSQETKDKEHCCVTGSNFTDHDDNIVEQNTEIVNHKKHNFFRKKAKSQSKSSTKENGSTDMSSRIVILKPGGQMNLQNSETGNSLASSQDSHETVKYNGPSARGSSHFSLTEIKKKLKHAMGRERHGSPEGISKRHSPEFQNKVPSSKAINKDNVGMRSPNKDHFFIEKIARPPPGALKGDKSGAIKDSELLVEHENSTFPKQRVSSLYIEAKKHLCEMVGNGDEKVDMSGRQISKTLGRILSLPEYNFSPLASPGRDWEHHFVTAQTRFSTSDKNWENNKDSLSPKKGTFSSDLDQKTDNSEKLLSIYDESSKDQVQEIKSDTNVADDLHLGHVGEAGNCCLVRDEIVTEGDVKSVKVLNASESSSEPVGKEDENNDIPEISDGARCSQCLKQDVTEENKPSSPLTSPSHSSTTKKTEEPESVTDVSSRPSPVSVLDTPFIEEDVSSNYSRFQPVEVTIQPVHMRFEEQDSSPLNQTNRGKHCLGENELIYDYIKAVLQASGLTTDQLLVKCLSSDKILDPSLFDHVEFLSNQLCHDEKLLYDCINEVLIEVCWNHFVVSPCVSFMSSGIRATPNLKRVILKVWEGVCWHFLSFPPPRTLDKIVKKDMGKNGAWMDLRIEAETIGFEMGEAILAELMEDTILSCVSMSPESESSQLQLEHKDNENSTNE</sequence>
<evidence type="ECO:0000313" key="5">
    <source>
        <dbReference type="Proteomes" id="UP001359559"/>
    </source>
</evidence>
<feature type="compositionally biased region" description="Basic and acidic residues" evidence="1">
    <location>
        <begin position="407"/>
        <end position="424"/>
    </location>
</feature>
<feature type="compositionally biased region" description="Basic and acidic residues" evidence="1">
    <location>
        <begin position="945"/>
        <end position="956"/>
    </location>
</feature>
<name>A0AAN9J6K1_CLITE</name>
<dbReference type="PANTHER" id="PTHR47212:SF15">
    <property type="entry name" value="PHOSPHATIDYLINOSITOL N-ACETYGLUCOSAMINLYTRANSFERASE SUBUNIT P-LIKE PROTEIN"/>
    <property type="match status" value="1"/>
</dbReference>
<dbReference type="Pfam" id="PF12552">
    <property type="entry name" value="DUF3741"/>
    <property type="match status" value="1"/>
</dbReference>